<protein>
    <submittedName>
        <fullName evidence="1">Uncharacterized protein</fullName>
    </submittedName>
</protein>
<dbReference type="AlphaFoldDB" id="A0A9W9H0R0"/>
<organism evidence="1 2">
    <name type="scientific">Penicillium bovifimosum</name>
    <dbReference type="NCBI Taxonomy" id="126998"/>
    <lineage>
        <taxon>Eukaryota</taxon>
        <taxon>Fungi</taxon>
        <taxon>Dikarya</taxon>
        <taxon>Ascomycota</taxon>
        <taxon>Pezizomycotina</taxon>
        <taxon>Eurotiomycetes</taxon>
        <taxon>Eurotiomycetidae</taxon>
        <taxon>Eurotiales</taxon>
        <taxon>Aspergillaceae</taxon>
        <taxon>Penicillium</taxon>
    </lineage>
</organism>
<reference evidence="1" key="2">
    <citation type="journal article" date="2023" name="IMA Fungus">
        <title>Comparative genomic study of the Penicillium genus elucidates a diverse pangenome and 15 lateral gene transfer events.</title>
        <authorList>
            <person name="Petersen C."/>
            <person name="Sorensen T."/>
            <person name="Nielsen M.R."/>
            <person name="Sondergaard T.E."/>
            <person name="Sorensen J.L."/>
            <person name="Fitzpatrick D.A."/>
            <person name="Frisvad J.C."/>
            <person name="Nielsen K.L."/>
        </authorList>
    </citation>
    <scope>NUCLEOTIDE SEQUENCE</scope>
    <source>
        <strain evidence="1">IBT 22155</strain>
    </source>
</reference>
<evidence type="ECO:0000313" key="2">
    <source>
        <dbReference type="Proteomes" id="UP001149079"/>
    </source>
</evidence>
<evidence type="ECO:0000313" key="1">
    <source>
        <dbReference type="EMBL" id="KAJ5135283.1"/>
    </source>
</evidence>
<reference evidence="1" key="1">
    <citation type="submission" date="2022-11" db="EMBL/GenBank/DDBJ databases">
        <authorList>
            <person name="Petersen C."/>
        </authorList>
    </citation>
    <scope>NUCLEOTIDE SEQUENCE</scope>
    <source>
        <strain evidence="1">IBT 22155</strain>
    </source>
</reference>
<sequence length="228" mass="25984">MAPTAQPRVGFHVEGLDPRLIRFTTAYRLLMARKLASIDFGNLAAKAVEHYKNATGKKITISQLWSALRRDFDIAKAGDQCWRFLYGRVLTGSQLHWTDPGRHHCPMHGVDLTAVHIWPTLRSFQRDLEAVELWGKIRTDTTMRQHRSLSEMVALAAISPAPSKQEKERWKAIYQTAIWCIWKAYLSFSWAMAKFELHLGPSNGLLLGKADESIGSNVDEDCHKNHFD</sequence>
<proteinExistence type="predicted"/>
<dbReference type="GeneID" id="81404475"/>
<dbReference type="RefSeq" id="XP_056522255.1">
    <property type="nucleotide sequence ID" value="XM_056665305.1"/>
</dbReference>
<comment type="caution">
    <text evidence="1">The sequence shown here is derived from an EMBL/GenBank/DDBJ whole genome shotgun (WGS) entry which is preliminary data.</text>
</comment>
<name>A0A9W9H0R0_9EURO</name>
<dbReference type="Proteomes" id="UP001149079">
    <property type="component" value="Unassembled WGS sequence"/>
</dbReference>
<accession>A0A9W9H0R0</accession>
<gene>
    <name evidence="1" type="ORF">N7515_004561</name>
</gene>
<dbReference type="EMBL" id="JAPQKL010000004">
    <property type="protein sequence ID" value="KAJ5135283.1"/>
    <property type="molecule type" value="Genomic_DNA"/>
</dbReference>
<keyword evidence="2" id="KW-1185">Reference proteome</keyword>